<evidence type="ECO:0000313" key="1">
    <source>
        <dbReference type="EMBL" id="DAE15663.1"/>
    </source>
</evidence>
<organism evidence="1">
    <name type="scientific">Siphoviridae sp. ct2ZW1</name>
    <dbReference type="NCBI Taxonomy" id="2825316"/>
    <lineage>
        <taxon>Viruses</taxon>
        <taxon>Duplodnaviria</taxon>
        <taxon>Heunggongvirae</taxon>
        <taxon>Uroviricota</taxon>
        <taxon>Caudoviricetes</taxon>
    </lineage>
</organism>
<proteinExistence type="predicted"/>
<name>A0A8S5Q8J9_9CAUD</name>
<protein>
    <submittedName>
        <fullName evidence="1">Uncharacterized protein</fullName>
    </submittedName>
</protein>
<dbReference type="EMBL" id="BK015609">
    <property type="protein sequence ID" value="DAE15663.1"/>
    <property type="molecule type" value="Genomic_DNA"/>
</dbReference>
<accession>A0A8S5Q8J9</accession>
<sequence>MILPLYRARISGAVIKQGQKLRVLIVVFRTRS</sequence>
<reference evidence="1" key="1">
    <citation type="journal article" date="2021" name="Proc. Natl. Acad. Sci. U.S.A.">
        <title>A Catalog of Tens of Thousands of Viruses from Human Metagenomes Reveals Hidden Associations with Chronic Diseases.</title>
        <authorList>
            <person name="Tisza M.J."/>
            <person name="Buck C.B."/>
        </authorList>
    </citation>
    <scope>NUCLEOTIDE SEQUENCE</scope>
    <source>
        <strain evidence="1">Ct2ZW1</strain>
    </source>
</reference>